<name>A0A8H3PFH3_9LECA</name>
<evidence type="ECO:0000256" key="1">
    <source>
        <dbReference type="SAM" id="MobiDB-lite"/>
    </source>
</evidence>
<protein>
    <submittedName>
        <fullName evidence="2">Uncharacterized protein</fullName>
    </submittedName>
</protein>
<evidence type="ECO:0000313" key="2">
    <source>
        <dbReference type="EMBL" id="CAF9940126.1"/>
    </source>
</evidence>
<organism evidence="2 3">
    <name type="scientific">Heterodermia speciosa</name>
    <dbReference type="NCBI Taxonomy" id="116794"/>
    <lineage>
        <taxon>Eukaryota</taxon>
        <taxon>Fungi</taxon>
        <taxon>Dikarya</taxon>
        <taxon>Ascomycota</taxon>
        <taxon>Pezizomycotina</taxon>
        <taxon>Lecanoromycetes</taxon>
        <taxon>OSLEUM clade</taxon>
        <taxon>Lecanoromycetidae</taxon>
        <taxon>Caliciales</taxon>
        <taxon>Physciaceae</taxon>
        <taxon>Heterodermia</taxon>
    </lineage>
</organism>
<accession>A0A8H3PFH3</accession>
<keyword evidence="3" id="KW-1185">Reference proteome</keyword>
<dbReference type="Proteomes" id="UP000664521">
    <property type="component" value="Unassembled WGS sequence"/>
</dbReference>
<feature type="compositionally biased region" description="Basic and acidic residues" evidence="1">
    <location>
        <begin position="117"/>
        <end position="130"/>
    </location>
</feature>
<dbReference type="EMBL" id="CAJPDS010000146">
    <property type="protein sequence ID" value="CAF9940126.1"/>
    <property type="molecule type" value="Genomic_DNA"/>
</dbReference>
<dbReference type="GO" id="GO:0006396">
    <property type="term" value="P:RNA processing"/>
    <property type="evidence" value="ECO:0007669"/>
    <property type="project" value="InterPro"/>
</dbReference>
<proteinExistence type="predicted"/>
<sequence length="192" mass="20951">MDAKIKFLDRVAQTYALGVPSLSAHIMLERAETAEKIGPLESKKERKDFCRACGTLLVSGLTSRVSLKLGGNTTRVSKASKRKDHSKSTQSEKSLETHCLACHRFSKVAILSSKRRSFGERDRLPADDKVQSSAGIDIENNSPAAPKAVTAGSKRAKNRRKGGLQGLVQRTKESQQTNTSFGLGLMDFMKEG</sequence>
<feature type="compositionally biased region" description="Polar residues" evidence="1">
    <location>
        <begin position="131"/>
        <end position="143"/>
    </location>
</feature>
<reference evidence="2" key="1">
    <citation type="submission" date="2021-03" db="EMBL/GenBank/DDBJ databases">
        <authorList>
            <person name="Tagirdzhanova G."/>
        </authorList>
    </citation>
    <scope>NUCLEOTIDE SEQUENCE</scope>
</reference>
<feature type="region of interest" description="Disordered" evidence="1">
    <location>
        <begin position="72"/>
        <end position="93"/>
    </location>
</feature>
<dbReference type="OrthoDB" id="438080at2759"/>
<dbReference type="Pfam" id="PF04032">
    <property type="entry name" value="Rpr2"/>
    <property type="match status" value="1"/>
</dbReference>
<dbReference type="InterPro" id="IPR007175">
    <property type="entry name" value="Rpr2/Snm1/Rpp21"/>
</dbReference>
<gene>
    <name evidence="2" type="ORF">HETSPECPRED_002172</name>
</gene>
<dbReference type="AlphaFoldDB" id="A0A8H3PFH3"/>
<comment type="caution">
    <text evidence="2">The sequence shown here is derived from an EMBL/GenBank/DDBJ whole genome shotgun (WGS) entry which is preliminary data.</text>
</comment>
<feature type="region of interest" description="Disordered" evidence="1">
    <location>
        <begin position="116"/>
        <end position="192"/>
    </location>
</feature>
<evidence type="ECO:0000313" key="3">
    <source>
        <dbReference type="Proteomes" id="UP000664521"/>
    </source>
</evidence>
<dbReference type="Gene3D" id="6.20.50.20">
    <property type="match status" value="1"/>
</dbReference>